<evidence type="ECO:0000313" key="2">
    <source>
        <dbReference type="EMBL" id="MBD2769381.1"/>
    </source>
</evidence>
<dbReference type="Gene3D" id="3.10.450.50">
    <property type="match status" value="1"/>
</dbReference>
<dbReference type="Pfam" id="PF02810">
    <property type="entry name" value="SEC-C"/>
    <property type="match status" value="1"/>
</dbReference>
<comment type="caution">
    <text evidence="2">The sequence shown here is derived from an EMBL/GenBank/DDBJ whole genome shotgun (WGS) entry which is preliminary data.</text>
</comment>
<accession>A0A927BFC1</accession>
<name>A0A927BFC1_9BACT</name>
<dbReference type="Proteomes" id="UP000612233">
    <property type="component" value="Unassembled WGS sequence"/>
</dbReference>
<evidence type="ECO:0000256" key="1">
    <source>
        <dbReference type="SAM" id="MobiDB-lite"/>
    </source>
</evidence>
<feature type="compositionally biased region" description="Low complexity" evidence="1">
    <location>
        <begin position="1"/>
        <end position="17"/>
    </location>
</feature>
<proteinExistence type="predicted"/>
<evidence type="ECO:0000313" key="3">
    <source>
        <dbReference type="Proteomes" id="UP000612233"/>
    </source>
</evidence>
<dbReference type="AlphaFoldDB" id="A0A927BFC1"/>
<sequence>MKTPPASATPSSQPKPSRNQPCPCGSGVKYKYCCIDKEVRPQHVMATAMHKGKPRQVQVDASKDWLNILATSELPLKLFCKDNGLYLFGLGLTVGQQEALTQQLKQGKLTREDVLATYREHFRQEPIMSLLARACEEQPIFEKRRAVLTDAFEAHFSGKYTLSIPVLFTQLEGLLRDVGKLKNSDNVKGTIRNDIWNDRLLRPIEDDATFFNAFVHKLFEGSKGSGQGLNRNPILHGFEVDYTSADNSMLLMHSILEIRLFLWWEGRTGNFFDKIKLTIVDEKDSDSPSESALNQ</sequence>
<gene>
    <name evidence="2" type="ORF">IC235_15945</name>
</gene>
<dbReference type="InterPro" id="IPR004027">
    <property type="entry name" value="SEC_C_motif"/>
</dbReference>
<dbReference type="EMBL" id="JACXAD010000019">
    <property type="protein sequence ID" value="MBD2769381.1"/>
    <property type="molecule type" value="Genomic_DNA"/>
</dbReference>
<keyword evidence="3" id="KW-1185">Reference proteome</keyword>
<protein>
    <submittedName>
        <fullName evidence="2">SEC-C domain-containing protein</fullName>
    </submittedName>
</protein>
<feature type="region of interest" description="Disordered" evidence="1">
    <location>
        <begin position="1"/>
        <end position="21"/>
    </location>
</feature>
<reference evidence="2" key="1">
    <citation type="submission" date="2020-09" db="EMBL/GenBank/DDBJ databases">
        <authorList>
            <person name="Kim M.K."/>
        </authorList>
    </citation>
    <scope>NUCLEOTIDE SEQUENCE</scope>
    <source>
        <strain evidence="2">BT664</strain>
    </source>
</reference>
<organism evidence="2 3">
    <name type="scientific">Hymenobacter montanus</name>
    <dbReference type="NCBI Taxonomy" id="2771359"/>
    <lineage>
        <taxon>Bacteria</taxon>
        <taxon>Pseudomonadati</taxon>
        <taxon>Bacteroidota</taxon>
        <taxon>Cytophagia</taxon>
        <taxon>Cytophagales</taxon>
        <taxon>Hymenobacteraceae</taxon>
        <taxon>Hymenobacter</taxon>
    </lineage>
</organism>
<dbReference type="SUPFAM" id="SSF103642">
    <property type="entry name" value="Sec-C motif"/>
    <property type="match status" value="1"/>
</dbReference>